<reference evidence="3" key="1">
    <citation type="submission" date="2017-06" db="EMBL/GenBank/DDBJ databases">
        <authorList>
            <person name="Varghese N."/>
            <person name="Submissions S."/>
        </authorList>
    </citation>
    <scope>NUCLEOTIDE SEQUENCE [LARGE SCALE GENOMIC DNA]</scope>
    <source>
        <strain evidence="3">5C</strain>
    </source>
</reference>
<dbReference type="SUPFAM" id="SSF53474">
    <property type="entry name" value="alpha/beta-Hydrolases"/>
    <property type="match status" value="1"/>
</dbReference>
<evidence type="ECO:0000313" key="2">
    <source>
        <dbReference type="EMBL" id="SNS45324.1"/>
    </source>
</evidence>
<dbReference type="PANTHER" id="PTHR46438">
    <property type="entry name" value="ALPHA/BETA-HYDROLASES SUPERFAMILY PROTEIN"/>
    <property type="match status" value="1"/>
</dbReference>
<accession>A0A239EN68</accession>
<dbReference type="PANTHER" id="PTHR46438:SF11">
    <property type="entry name" value="LIPASE-RELATED"/>
    <property type="match status" value="1"/>
</dbReference>
<organism evidence="2 3">
    <name type="scientific">Belliella buryatensis</name>
    <dbReference type="NCBI Taxonomy" id="1500549"/>
    <lineage>
        <taxon>Bacteria</taxon>
        <taxon>Pseudomonadati</taxon>
        <taxon>Bacteroidota</taxon>
        <taxon>Cytophagia</taxon>
        <taxon>Cytophagales</taxon>
        <taxon>Cyclobacteriaceae</taxon>
        <taxon>Belliella</taxon>
    </lineage>
</organism>
<proteinExistence type="predicted"/>
<protein>
    <submittedName>
        <fullName evidence="2">Pimeloyl-ACP methyl ester carboxylesterase</fullName>
    </submittedName>
</protein>
<dbReference type="EMBL" id="FZOK01000010">
    <property type="protein sequence ID" value="SNS45324.1"/>
    <property type="molecule type" value="Genomic_DNA"/>
</dbReference>
<dbReference type="InterPro" id="IPR000073">
    <property type="entry name" value="AB_hydrolase_1"/>
</dbReference>
<dbReference type="AlphaFoldDB" id="A0A239EN68"/>
<dbReference type="PRINTS" id="PR00111">
    <property type="entry name" value="ABHYDROLASE"/>
</dbReference>
<sequence>MILPQFMKKVLSLIFKIILSLILLIFLVLGLSYRSELSLEELAATYTDEYSHFIKVDGVDMHVRIKGEGEPIFLIHGSFSSLHTWEDWEKELSQYFMTISMDLPGHGLTGPDIEKRYGTPDYAELLFGLAGNLGIDEFHVAGNSMGGGVALLMASQHPEKILTLNLIDASGAPSRKAGSDTSRVAARGGSSSVSVIRFAQKPLFSKILLRCTPKFLFNQNMKQVYYDNSKIKKETVTRYYKLMRREGNRQATIDRLTTRKPYQVDFDKINMPVMIMWGKEDSWIGVSNAERFKEIIPDAYIKIFDRTGHVPMEERPTETVAEYLSFLGIQADRDYFTAPNYYSHVFR</sequence>
<dbReference type="Proteomes" id="UP000198480">
    <property type="component" value="Unassembled WGS sequence"/>
</dbReference>
<dbReference type="InterPro" id="IPR029058">
    <property type="entry name" value="AB_hydrolase_fold"/>
</dbReference>
<evidence type="ECO:0000313" key="3">
    <source>
        <dbReference type="Proteomes" id="UP000198480"/>
    </source>
</evidence>
<name>A0A239EN68_9BACT</name>
<evidence type="ECO:0000259" key="1">
    <source>
        <dbReference type="Pfam" id="PF00561"/>
    </source>
</evidence>
<dbReference type="Pfam" id="PF00561">
    <property type="entry name" value="Abhydrolase_1"/>
    <property type="match status" value="1"/>
</dbReference>
<keyword evidence="3" id="KW-1185">Reference proteome</keyword>
<dbReference type="Gene3D" id="3.40.50.1820">
    <property type="entry name" value="alpha/beta hydrolase"/>
    <property type="match status" value="1"/>
</dbReference>
<gene>
    <name evidence="2" type="ORF">SAMN06295967_1104</name>
</gene>
<feature type="domain" description="AB hydrolase-1" evidence="1">
    <location>
        <begin position="71"/>
        <end position="316"/>
    </location>
</feature>